<evidence type="ECO:0000256" key="1">
    <source>
        <dbReference type="ARBA" id="ARBA00022737"/>
    </source>
</evidence>
<gene>
    <name evidence="5" type="ORF">TBRA_LOCUS5861</name>
</gene>
<feature type="repeat" description="ANK" evidence="3">
    <location>
        <begin position="693"/>
        <end position="725"/>
    </location>
</feature>
<evidence type="ECO:0000313" key="6">
    <source>
        <dbReference type="Proteomes" id="UP000479190"/>
    </source>
</evidence>
<organism evidence="5 6">
    <name type="scientific">Trichogramma brassicae</name>
    <dbReference type="NCBI Taxonomy" id="86971"/>
    <lineage>
        <taxon>Eukaryota</taxon>
        <taxon>Metazoa</taxon>
        <taxon>Ecdysozoa</taxon>
        <taxon>Arthropoda</taxon>
        <taxon>Hexapoda</taxon>
        <taxon>Insecta</taxon>
        <taxon>Pterygota</taxon>
        <taxon>Neoptera</taxon>
        <taxon>Endopterygota</taxon>
        <taxon>Hymenoptera</taxon>
        <taxon>Apocrita</taxon>
        <taxon>Proctotrupomorpha</taxon>
        <taxon>Chalcidoidea</taxon>
        <taxon>Trichogrammatidae</taxon>
        <taxon>Trichogramma</taxon>
    </lineage>
</organism>
<dbReference type="OrthoDB" id="194358at2759"/>
<evidence type="ECO:0000256" key="2">
    <source>
        <dbReference type="ARBA" id="ARBA00023043"/>
    </source>
</evidence>
<evidence type="ECO:0000313" key="5">
    <source>
        <dbReference type="EMBL" id="CAB0033963.1"/>
    </source>
</evidence>
<dbReference type="AlphaFoldDB" id="A0A6H5I7M1"/>
<feature type="repeat" description="ANK" evidence="3">
    <location>
        <begin position="472"/>
        <end position="505"/>
    </location>
</feature>
<dbReference type="SUPFAM" id="SSF48403">
    <property type="entry name" value="Ankyrin repeat"/>
    <property type="match status" value="2"/>
</dbReference>
<dbReference type="Gene3D" id="1.25.40.20">
    <property type="entry name" value="Ankyrin repeat-containing domain"/>
    <property type="match status" value="3"/>
</dbReference>
<evidence type="ECO:0000256" key="4">
    <source>
        <dbReference type="SAM" id="MobiDB-lite"/>
    </source>
</evidence>
<dbReference type="PANTHER" id="PTHR24126">
    <property type="entry name" value="ANKYRIN REPEAT, PH AND SEC7 DOMAIN CONTAINING PROTEIN SECG-RELATED"/>
    <property type="match status" value="1"/>
</dbReference>
<protein>
    <submittedName>
        <fullName evidence="5">Uncharacterized protein</fullName>
    </submittedName>
</protein>
<evidence type="ECO:0000256" key="3">
    <source>
        <dbReference type="PROSITE-ProRule" id="PRU00023"/>
    </source>
</evidence>
<proteinExistence type="predicted"/>
<feature type="repeat" description="ANK" evidence="3">
    <location>
        <begin position="395"/>
        <end position="431"/>
    </location>
</feature>
<dbReference type="PROSITE" id="PS50297">
    <property type="entry name" value="ANK_REP_REGION"/>
    <property type="match status" value="4"/>
</dbReference>
<dbReference type="InterPro" id="IPR036770">
    <property type="entry name" value="Ankyrin_rpt-contain_sf"/>
</dbReference>
<dbReference type="Pfam" id="PF12796">
    <property type="entry name" value="Ank_2"/>
    <property type="match status" value="2"/>
</dbReference>
<feature type="repeat" description="ANK" evidence="3">
    <location>
        <begin position="546"/>
        <end position="578"/>
    </location>
</feature>
<dbReference type="EMBL" id="CADCXV010000729">
    <property type="protein sequence ID" value="CAB0033963.1"/>
    <property type="molecule type" value="Genomic_DNA"/>
</dbReference>
<feature type="region of interest" description="Disordered" evidence="4">
    <location>
        <begin position="206"/>
        <end position="227"/>
    </location>
</feature>
<reference evidence="5 6" key="1">
    <citation type="submission" date="2020-02" db="EMBL/GenBank/DDBJ databases">
        <authorList>
            <person name="Ferguson B K."/>
        </authorList>
    </citation>
    <scope>NUCLEOTIDE SEQUENCE [LARGE SCALE GENOMIC DNA]</scope>
</reference>
<dbReference type="InterPro" id="IPR002110">
    <property type="entry name" value="Ankyrin_rpt"/>
</dbReference>
<accession>A0A6H5I7M1</accession>
<name>A0A6H5I7M1_9HYME</name>
<keyword evidence="2 3" id="KW-0040">ANK repeat</keyword>
<dbReference type="PROSITE" id="PS50088">
    <property type="entry name" value="ANK_REPEAT"/>
    <property type="match status" value="5"/>
</dbReference>
<feature type="repeat" description="ANK" evidence="3">
    <location>
        <begin position="619"/>
        <end position="652"/>
    </location>
</feature>
<keyword evidence="6" id="KW-1185">Reference proteome</keyword>
<sequence>MPLRYGVCENEARAGKSADIYVHIRIQAPLLPYTLTTASSWGLARVIWANREREANESFERIKRTTAAAARPYVAAAAAVSSLTHTPAAAAAREYNIHYSSSYTESQQRRSEPQIFKNKEKKKTFPKISESCSRAIFIYSRWPPAAAAAAAAVCSSRGQANIYIDMYCIYTHEPVTNPFERIIRIRIYLSQLSAVIRGSSREIWNKDERHAGHPERSKGEGDTVDKHVEHPKLEKLKRLRKTFVWKFESHRDQFLLAFGVIIRDWKEQLPNLRDFFTKEEMDWILMRSIKSFDLCQEIVEFVIRSGYKDEPDSDEDDKPLLRRTTAVHQIAECSRKCMKIELLIKLFEIYDKFHVNYTDELGYTHFYMACNYGLDDVAEKFLELGQDPNCLVPQTGNSMLYFVAAKNLMYSKKLIIRLLLKHGADPNPTNEDGSTLLHFICQKCPYYSTILMLFESVDELQQTVPIDAQDKRGDTPLLLALKGSNDIRTVQELLRRGANPNLANAKGQTPLHIICQRYENWDLLEWFLEVNDEFKKTLQIDARDNEGNTPLHLAISCGNRQMVKLLLRQGADPCLVNAKGLTPLHIVCQRYENWVLLQLFLEVNDEIKKTVQIDARDNEGNTPLLLALKGSNDIRTVQELLRRGANPSLANDKGLTPLHIICQSDLEAYSLNLFFEFNDEIEKTVQIDARDNEGNTPLHLAISSGNPEMVKLLLRRGAHPSLVNAEGLTPLHLIARRDVHGDMIQIFFSINKKRQQTVGIDSRDDKLGRTALEWAVTSCLPLAVKSLLRCGADVSGFVFPTPSDSDRYWDNNRQGNNNLDKGCSVTKLTAATGLLAIVELVETKGYKLDRDEALKFMGFFDKYGLYESKDFSTSTDVDNLVDSLFEEMAKKPTYMDYFKFARSYKLRKIPYESMEACSVRLCEKISTKFCRDWALDPFMELIHYRLPIECCEIIFMKLKNKDLFSICLAAAGRSSFAAVCGSGELYPYYGCCMRYLTGSRACGGSSARPTTTTTGSTRRKKARGGMGRFVNHGLTNERRDSRHVDQRACTIYSGREKGQRRNSAAAAGLRHVWEWERRVLVHTIKRRKTSVRRRDGFKNYAPLPERSILSYII</sequence>
<keyword evidence="1" id="KW-0677">Repeat</keyword>
<dbReference type="SMART" id="SM00248">
    <property type="entry name" value="ANK"/>
    <property type="match status" value="11"/>
</dbReference>
<dbReference type="Proteomes" id="UP000479190">
    <property type="component" value="Unassembled WGS sequence"/>
</dbReference>